<dbReference type="PANTHER" id="PTHR21139">
    <property type="entry name" value="TRIOSEPHOSPHATE ISOMERASE"/>
    <property type="match status" value="1"/>
</dbReference>
<keyword evidence="6 7" id="KW-0413">Isomerase</keyword>
<evidence type="ECO:0000256" key="5">
    <source>
        <dbReference type="ARBA" id="ARBA00011738"/>
    </source>
</evidence>
<comment type="subunit">
    <text evidence="5">Homodimer.</text>
</comment>
<accession>A0A8C5EIM8</accession>
<dbReference type="GO" id="GO:0005829">
    <property type="term" value="C:cytosol"/>
    <property type="evidence" value="ECO:0007669"/>
    <property type="project" value="TreeGrafter"/>
</dbReference>
<evidence type="ECO:0000313" key="8">
    <source>
        <dbReference type="Ensembl" id="ENSGWIP00000022411.1"/>
    </source>
</evidence>
<dbReference type="InterPro" id="IPR013785">
    <property type="entry name" value="Aldolase_TIM"/>
</dbReference>
<keyword evidence="7" id="KW-0324">Glycolysis</keyword>
<dbReference type="PANTHER" id="PTHR21139:SF17">
    <property type="entry name" value="TRIOSEPHOSPHATE ISOMERASE A"/>
    <property type="match status" value="1"/>
</dbReference>
<dbReference type="AlphaFoldDB" id="A0A8C5EIM8"/>
<protein>
    <recommendedName>
        <fullName evidence="7">Triosephosphate isomerase</fullName>
        <ecNumber evidence="7">5.3.1.1</ecNumber>
    </recommendedName>
</protein>
<keyword evidence="9" id="KW-1185">Reference proteome</keyword>
<dbReference type="UniPathway" id="UPA00109">
    <property type="reaction ID" value="UER00189"/>
</dbReference>
<dbReference type="GO" id="GO:0004807">
    <property type="term" value="F:triose-phosphate isomerase activity"/>
    <property type="evidence" value="ECO:0007669"/>
    <property type="project" value="UniProtKB-EC"/>
</dbReference>
<proteinExistence type="inferred from homology"/>
<dbReference type="GO" id="GO:0006096">
    <property type="term" value="P:glycolytic process"/>
    <property type="evidence" value="ECO:0007669"/>
    <property type="project" value="UniProtKB-UniPathway"/>
</dbReference>
<comment type="function">
    <text evidence="3">It is also responsible for the non-negligible production of methylglyoxal a reactive cytotoxic side-product that modifies and can alter proteins, DNA and lipids.</text>
</comment>
<keyword evidence="7" id="KW-0312">Gluconeogenesis</keyword>
<evidence type="ECO:0000256" key="7">
    <source>
        <dbReference type="RuleBase" id="RU363013"/>
    </source>
</evidence>
<organism evidence="8 9">
    <name type="scientific">Gouania willdenowi</name>
    <name type="common">Blunt-snouted clingfish</name>
    <name type="synonym">Lepadogaster willdenowi</name>
    <dbReference type="NCBI Taxonomy" id="441366"/>
    <lineage>
        <taxon>Eukaryota</taxon>
        <taxon>Metazoa</taxon>
        <taxon>Chordata</taxon>
        <taxon>Craniata</taxon>
        <taxon>Vertebrata</taxon>
        <taxon>Euteleostomi</taxon>
        <taxon>Actinopterygii</taxon>
        <taxon>Neopterygii</taxon>
        <taxon>Teleostei</taxon>
        <taxon>Neoteleostei</taxon>
        <taxon>Acanthomorphata</taxon>
        <taxon>Ovalentaria</taxon>
        <taxon>Blenniimorphae</taxon>
        <taxon>Blenniiformes</taxon>
        <taxon>Gobiesocoidei</taxon>
        <taxon>Gobiesocidae</taxon>
        <taxon>Gobiesocinae</taxon>
        <taxon>Gouania</taxon>
    </lineage>
</organism>
<dbReference type="Proteomes" id="UP000694680">
    <property type="component" value="Unassembled WGS sequence"/>
</dbReference>
<evidence type="ECO:0000256" key="1">
    <source>
        <dbReference type="ARBA" id="ARBA00000726"/>
    </source>
</evidence>
<dbReference type="UniPathway" id="UPA00138"/>
<comment type="similarity">
    <text evidence="4 7">Belongs to the triosephosphate isomerase family.</text>
</comment>
<evidence type="ECO:0000256" key="2">
    <source>
        <dbReference type="ARBA" id="ARBA00002041"/>
    </source>
</evidence>
<dbReference type="InterPro" id="IPR000652">
    <property type="entry name" value="Triosephosphate_isomerase"/>
</dbReference>
<comment type="catalytic activity">
    <reaction evidence="7">
        <text>D-glyceraldehyde 3-phosphate = dihydroxyacetone phosphate</text>
        <dbReference type="Rhea" id="RHEA:18585"/>
        <dbReference type="ChEBI" id="CHEBI:57642"/>
        <dbReference type="ChEBI" id="CHEBI:59776"/>
        <dbReference type="EC" id="5.3.1.1"/>
    </reaction>
</comment>
<evidence type="ECO:0000313" key="9">
    <source>
        <dbReference type="Proteomes" id="UP000694680"/>
    </source>
</evidence>
<dbReference type="PROSITE" id="PS51440">
    <property type="entry name" value="TIM_2"/>
    <property type="match status" value="1"/>
</dbReference>
<comment type="pathway">
    <text evidence="7">Carbohydrate degradation; glycolysis; D-glyceraldehyde 3-phosphate from glycerone phosphate: step 1/1.</text>
</comment>
<dbReference type="EC" id="5.3.1.1" evidence="7"/>
<dbReference type="GO" id="GO:0046166">
    <property type="term" value="P:glyceraldehyde-3-phosphate biosynthetic process"/>
    <property type="evidence" value="ECO:0007669"/>
    <property type="project" value="TreeGrafter"/>
</dbReference>
<name>A0A8C5EIM8_GOUWI</name>
<dbReference type="Gene3D" id="3.20.20.70">
    <property type="entry name" value="Aldolase class I"/>
    <property type="match status" value="2"/>
</dbReference>
<evidence type="ECO:0000256" key="6">
    <source>
        <dbReference type="ARBA" id="ARBA00023235"/>
    </source>
</evidence>
<dbReference type="Pfam" id="PF00121">
    <property type="entry name" value="TIM"/>
    <property type="match status" value="2"/>
</dbReference>
<dbReference type="GO" id="GO:0006094">
    <property type="term" value="P:gluconeogenesis"/>
    <property type="evidence" value="ECO:0007669"/>
    <property type="project" value="UniProtKB-UniPathway"/>
</dbReference>
<comment type="pathway">
    <text evidence="7">Carbohydrate biosynthesis; gluconeogenesis.</text>
</comment>
<dbReference type="GO" id="GO:0008929">
    <property type="term" value="F:methylglyoxal synthase activity"/>
    <property type="evidence" value="ECO:0007669"/>
    <property type="project" value="UniProtKB-EC"/>
</dbReference>
<dbReference type="SUPFAM" id="SSF51351">
    <property type="entry name" value="Triosephosphate isomerase (TIM)"/>
    <property type="match status" value="2"/>
</dbReference>
<sequence length="161" mass="17813">MNEDKIPTYFVLAALSLPGDIPSPWTRTLLRRWSVTMASRSFFVGGNWKMNGNKESLTEMMEMINGADLHESTEVVCAAPSVYLDFVRSSLDPKVSVAAQNCYKVSKGEISVKKIQSLNIGKNCLNCHRLRELASQDNVDGFLVGGASLKPEFIDIINVRA</sequence>
<comment type="catalytic activity">
    <reaction evidence="1">
        <text>dihydroxyacetone phosphate = methylglyoxal + phosphate</text>
        <dbReference type="Rhea" id="RHEA:17937"/>
        <dbReference type="ChEBI" id="CHEBI:17158"/>
        <dbReference type="ChEBI" id="CHEBI:43474"/>
        <dbReference type="ChEBI" id="CHEBI:57642"/>
        <dbReference type="EC" id="4.2.3.3"/>
    </reaction>
</comment>
<evidence type="ECO:0000256" key="3">
    <source>
        <dbReference type="ARBA" id="ARBA00004104"/>
    </source>
</evidence>
<dbReference type="GO" id="GO:0019563">
    <property type="term" value="P:glycerol catabolic process"/>
    <property type="evidence" value="ECO:0007669"/>
    <property type="project" value="TreeGrafter"/>
</dbReference>
<reference evidence="8" key="2">
    <citation type="submission" date="2025-09" db="UniProtKB">
        <authorList>
            <consortium name="Ensembl"/>
        </authorList>
    </citation>
    <scope>IDENTIFICATION</scope>
</reference>
<reference evidence="8" key="1">
    <citation type="submission" date="2025-08" db="UniProtKB">
        <authorList>
            <consortium name="Ensembl"/>
        </authorList>
    </citation>
    <scope>IDENTIFICATION</scope>
</reference>
<comment type="function">
    <text evidence="2">Triosephosphate isomerase is an extremely efficient metabolic enzyme that catalyzes the interconversion between dihydroxyacetone phosphate (DHAP) and D-glyceraldehyde-3-phosphate (G3P) in glycolysis and gluconeogenesis.</text>
</comment>
<evidence type="ECO:0000256" key="4">
    <source>
        <dbReference type="ARBA" id="ARBA00007422"/>
    </source>
</evidence>
<dbReference type="InterPro" id="IPR035990">
    <property type="entry name" value="TIM_sf"/>
</dbReference>
<dbReference type="Ensembl" id="ENSGWIT00000024561.1">
    <property type="protein sequence ID" value="ENSGWIP00000022411.1"/>
    <property type="gene ID" value="ENSGWIG00000012015.1"/>
</dbReference>